<feature type="transmembrane region" description="Helical" evidence="6">
    <location>
        <begin position="418"/>
        <end position="438"/>
    </location>
</feature>
<comment type="subcellular location">
    <subcellularLocation>
        <location evidence="1">Cell membrane</location>
        <topology evidence="1">Multi-pass membrane protein</topology>
    </subcellularLocation>
</comment>
<dbReference type="InterPro" id="IPR035681">
    <property type="entry name" value="ComA-like_MBL"/>
</dbReference>
<dbReference type="PANTHER" id="PTHR30619">
    <property type="entry name" value="DNA INTERNALIZATION/COMPETENCE PROTEIN COMEC/REC2"/>
    <property type="match status" value="1"/>
</dbReference>
<dbReference type="InterPro" id="IPR052159">
    <property type="entry name" value="Competence_DNA_uptake"/>
</dbReference>
<dbReference type="SMART" id="SM00849">
    <property type="entry name" value="Lactamase_B"/>
    <property type="match status" value="1"/>
</dbReference>
<organism evidence="8 9">
    <name type="scientific">Lederbergia galactosidilytica</name>
    <dbReference type="NCBI Taxonomy" id="217031"/>
    <lineage>
        <taxon>Bacteria</taxon>
        <taxon>Bacillati</taxon>
        <taxon>Bacillota</taxon>
        <taxon>Bacilli</taxon>
        <taxon>Bacillales</taxon>
        <taxon>Bacillaceae</taxon>
        <taxon>Lederbergia</taxon>
    </lineage>
</organism>
<feature type="transmembrane region" description="Helical" evidence="6">
    <location>
        <begin position="7"/>
        <end position="40"/>
    </location>
</feature>
<feature type="transmembrane region" description="Helical" evidence="6">
    <location>
        <begin position="300"/>
        <end position="318"/>
    </location>
</feature>
<keyword evidence="4 6" id="KW-1133">Transmembrane helix</keyword>
<keyword evidence="5 6" id="KW-0472">Membrane</keyword>
<dbReference type="GO" id="GO:0005886">
    <property type="term" value="C:plasma membrane"/>
    <property type="evidence" value="ECO:0007669"/>
    <property type="project" value="UniProtKB-SubCell"/>
</dbReference>
<sequence>MFTGRWIFLALAALSALFICFELNIFSILFTLMVMIRVILEKNMRLLIASLVCLMLFFSIGFIKEKNNTSIYSQGKITTTIYFQQPPLIDGDRLKAIVTTDQEKLQLQYLIQTKEEKELLKRSIQSGTSCKTSGELLDPMNNTNEHAFNYAKYLKRDSIHWIFQPTKNSLQSCTPGKKSISTYLINLREQGIRLVEENFPDNLLPYVNALIFGDRAFFDEDLLLAYQRLGIIHLLAISGLHVGFIMGFLYYFFKRIGLTTEDTYWIFVCFLPVYALITGANPPVIRATLMMFLLLSAKKWRLPFTTMDTIAISFLLFIMFNPYIIYQAGFQLSFAISLGLVVMSNSLPKETSFFRTMFETSLTSMFISLPILMWYFYEFSLVSPIANMFFVPLYSFIVLPSTIFIWILQFVHEETFSFVANVFAKLLILSEQIVLYASSWKYSSILTGKPSGMALTFIMIGIGLYFILREKKQFHVVVALFPLLFIFIFYFALLNYPSKGEVIFIDVGQGDSIFIQLPYNRGNYLIDTGGQIEFSQEEWRERATPFDTGKNILIPLLKSKGVGKIDKLILTHADIDHMGASEELLNQIGIKEVHVPPNSWEKPMMKKFLMLAEKKDVKITVSKGGTKWKNKSGTFSFLYPLNDTYSDNNSSLVLLAHFGGLNWLFTGDLEKEGEVELIRTYGELPIDVLKVGHHGSKTSTSIELLEKIDPEFAVISAGRNNRYGHPHPEVLENLQRFNVKVFRIDEQGALHYKFSDKDGTFQSVPQ</sequence>
<feature type="transmembrane region" description="Helical" evidence="6">
    <location>
        <begin position="264"/>
        <end position="280"/>
    </location>
</feature>
<reference evidence="8 9" key="1">
    <citation type="submission" date="2015-05" db="EMBL/GenBank/DDBJ databases">
        <title>Comparison of genome.</title>
        <authorList>
            <person name="Zheng Z."/>
            <person name="Sun M."/>
        </authorList>
    </citation>
    <scope>NUCLEOTIDE SEQUENCE [LARGE SCALE GENOMIC DNA]</scope>
    <source>
        <strain evidence="8 9">G25-74</strain>
    </source>
</reference>
<feature type="transmembrane region" description="Helical" evidence="6">
    <location>
        <begin position="474"/>
        <end position="493"/>
    </location>
</feature>
<feature type="transmembrane region" description="Helical" evidence="6">
    <location>
        <begin position="324"/>
        <end position="344"/>
    </location>
</feature>
<dbReference type="RefSeq" id="WP_064467691.1">
    <property type="nucleotide sequence ID" value="NZ_LDJR01000021.1"/>
</dbReference>
<dbReference type="NCBIfam" id="TIGR00360">
    <property type="entry name" value="ComEC_N-term"/>
    <property type="match status" value="1"/>
</dbReference>
<evidence type="ECO:0000256" key="5">
    <source>
        <dbReference type="ARBA" id="ARBA00023136"/>
    </source>
</evidence>
<keyword evidence="9" id="KW-1185">Reference proteome</keyword>
<dbReference type="Proteomes" id="UP000077881">
    <property type="component" value="Unassembled WGS sequence"/>
</dbReference>
<dbReference type="PATRIC" id="fig|217031.6.peg.870"/>
<dbReference type="Pfam" id="PF13567">
    <property type="entry name" value="DUF4131"/>
    <property type="match status" value="1"/>
</dbReference>
<keyword evidence="2" id="KW-1003">Cell membrane</keyword>
<dbReference type="OrthoDB" id="9761531at2"/>
<protein>
    <recommendedName>
        <fullName evidence="7">Metallo-beta-lactamase domain-containing protein</fullName>
    </recommendedName>
</protein>
<keyword evidence="3 6" id="KW-0812">Transmembrane</keyword>
<feature type="transmembrane region" description="Helical" evidence="6">
    <location>
        <begin position="450"/>
        <end position="467"/>
    </location>
</feature>
<evidence type="ECO:0000256" key="1">
    <source>
        <dbReference type="ARBA" id="ARBA00004651"/>
    </source>
</evidence>
<evidence type="ECO:0000313" key="8">
    <source>
        <dbReference type="EMBL" id="OAK74740.1"/>
    </source>
</evidence>
<dbReference type="NCBIfam" id="TIGR00361">
    <property type="entry name" value="ComEC_Rec2"/>
    <property type="match status" value="1"/>
</dbReference>
<evidence type="ECO:0000259" key="7">
    <source>
        <dbReference type="SMART" id="SM00849"/>
    </source>
</evidence>
<dbReference type="Gene3D" id="3.60.15.10">
    <property type="entry name" value="Ribonuclease Z/Hydroxyacylglutathione hydrolase-like"/>
    <property type="match status" value="1"/>
</dbReference>
<dbReference type="PANTHER" id="PTHR30619:SF1">
    <property type="entry name" value="RECOMBINATION PROTEIN 2"/>
    <property type="match status" value="1"/>
</dbReference>
<dbReference type="InterPro" id="IPR001279">
    <property type="entry name" value="Metallo-B-lactamas"/>
</dbReference>
<dbReference type="CDD" id="cd07731">
    <property type="entry name" value="ComA-like_MBL-fold"/>
    <property type="match status" value="1"/>
</dbReference>
<dbReference type="Pfam" id="PF03772">
    <property type="entry name" value="Competence"/>
    <property type="match status" value="1"/>
</dbReference>
<proteinExistence type="predicted"/>
<evidence type="ECO:0000256" key="4">
    <source>
        <dbReference type="ARBA" id="ARBA00022989"/>
    </source>
</evidence>
<dbReference type="STRING" id="217031.ABB05_04015"/>
<dbReference type="InterPro" id="IPR025405">
    <property type="entry name" value="DUF4131"/>
</dbReference>
<dbReference type="InterPro" id="IPR004477">
    <property type="entry name" value="ComEC_N"/>
</dbReference>
<feature type="transmembrane region" description="Helical" evidence="6">
    <location>
        <begin position="231"/>
        <end position="252"/>
    </location>
</feature>
<evidence type="ECO:0000313" key="9">
    <source>
        <dbReference type="Proteomes" id="UP000077881"/>
    </source>
</evidence>
<feature type="transmembrane region" description="Helical" evidence="6">
    <location>
        <begin position="389"/>
        <end position="411"/>
    </location>
</feature>
<evidence type="ECO:0000256" key="6">
    <source>
        <dbReference type="SAM" id="Phobius"/>
    </source>
</evidence>
<comment type="caution">
    <text evidence="8">The sequence shown here is derived from an EMBL/GenBank/DDBJ whole genome shotgun (WGS) entry which is preliminary data.</text>
</comment>
<dbReference type="Pfam" id="PF00753">
    <property type="entry name" value="Lactamase_B"/>
    <property type="match status" value="1"/>
</dbReference>
<dbReference type="InterPro" id="IPR036866">
    <property type="entry name" value="RibonucZ/Hydroxyglut_hydro"/>
</dbReference>
<feature type="domain" description="Metallo-beta-lactamase" evidence="7">
    <location>
        <begin position="509"/>
        <end position="719"/>
    </location>
</feature>
<dbReference type="AlphaFoldDB" id="A0A178A5I2"/>
<accession>A0A178A5I2</accession>
<dbReference type="InterPro" id="IPR004797">
    <property type="entry name" value="Competence_ComEC/Rec2"/>
</dbReference>
<dbReference type="EMBL" id="LDJR01000021">
    <property type="protein sequence ID" value="OAK74740.1"/>
    <property type="molecule type" value="Genomic_DNA"/>
</dbReference>
<gene>
    <name evidence="8" type="ORF">ABB05_04015</name>
</gene>
<feature type="transmembrane region" description="Helical" evidence="6">
    <location>
        <begin position="356"/>
        <end position="377"/>
    </location>
</feature>
<name>A0A178A5I2_9BACI</name>
<dbReference type="SUPFAM" id="SSF56281">
    <property type="entry name" value="Metallo-hydrolase/oxidoreductase"/>
    <property type="match status" value="1"/>
</dbReference>
<evidence type="ECO:0000256" key="3">
    <source>
        <dbReference type="ARBA" id="ARBA00022692"/>
    </source>
</evidence>
<dbReference type="GO" id="GO:0030420">
    <property type="term" value="P:establishment of competence for transformation"/>
    <property type="evidence" value="ECO:0007669"/>
    <property type="project" value="InterPro"/>
</dbReference>
<evidence type="ECO:0000256" key="2">
    <source>
        <dbReference type="ARBA" id="ARBA00022475"/>
    </source>
</evidence>
<feature type="transmembrane region" description="Helical" evidence="6">
    <location>
        <begin position="46"/>
        <end position="63"/>
    </location>
</feature>